<evidence type="ECO:0008006" key="4">
    <source>
        <dbReference type="Google" id="ProtNLM"/>
    </source>
</evidence>
<keyword evidence="1" id="KW-0732">Signal</keyword>
<feature type="signal peptide" evidence="1">
    <location>
        <begin position="1"/>
        <end position="32"/>
    </location>
</feature>
<dbReference type="Proteomes" id="UP000479756">
    <property type="component" value="Unassembled WGS sequence"/>
</dbReference>
<organism evidence="2 3">
    <name type="scientific">Galbitalea soli</name>
    <dbReference type="NCBI Taxonomy" id="1268042"/>
    <lineage>
        <taxon>Bacteria</taxon>
        <taxon>Bacillati</taxon>
        <taxon>Actinomycetota</taxon>
        <taxon>Actinomycetes</taxon>
        <taxon>Micrococcales</taxon>
        <taxon>Microbacteriaceae</taxon>
        <taxon>Galbitalea</taxon>
    </lineage>
</organism>
<evidence type="ECO:0000313" key="2">
    <source>
        <dbReference type="EMBL" id="NEM89763.1"/>
    </source>
</evidence>
<sequence>MKRSIRTGLVGAALAATTTATLVLAGGAPAFAAAAGDAPTGSPTTLAAIQRSATLKTDQRITSLTTAVARITALHDVTDSDRAQILATLNADIAGMKTVEATIQADTTVAQAKADYRTIFTGYRVYAVALPQAHFAAAADRLTATSIPRLTSAHDRLAAALAGPKASKSTPALQADLADMAAKTSAASALLNGLAAKALAVTPSAFNADHTVMQPIRSDLRTAIAHLKQARADGELVLAAIR</sequence>
<protein>
    <recommendedName>
        <fullName evidence="4">DUF4142 domain-containing protein</fullName>
    </recommendedName>
</protein>
<comment type="caution">
    <text evidence="2">The sequence shown here is derived from an EMBL/GenBank/DDBJ whole genome shotgun (WGS) entry which is preliminary data.</text>
</comment>
<name>A0A7C9TPQ1_9MICO</name>
<keyword evidence="3" id="KW-1185">Reference proteome</keyword>
<dbReference type="AlphaFoldDB" id="A0A7C9TPQ1"/>
<evidence type="ECO:0000256" key="1">
    <source>
        <dbReference type="SAM" id="SignalP"/>
    </source>
</evidence>
<gene>
    <name evidence="2" type="ORF">G3T37_00150</name>
</gene>
<dbReference type="EMBL" id="JAAGWZ010000001">
    <property type="protein sequence ID" value="NEM89763.1"/>
    <property type="molecule type" value="Genomic_DNA"/>
</dbReference>
<evidence type="ECO:0000313" key="3">
    <source>
        <dbReference type="Proteomes" id="UP000479756"/>
    </source>
</evidence>
<feature type="chain" id="PRO_5028833995" description="DUF4142 domain-containing protein" evidence="1">
    <location>
        <begin position="33"/>
        <end position="242"/>
    </location>
</feature>
<dbReference type="RefSeq" id="WP_163471338.1">
    <property type="nucleotide sequence ID" value="NZ_JAAGWZ010000001.1"/>
</dbReference>
<proteinExistence type="predicted"/>
<reference evidence="2 3" key="1">
    <citation type="journal article" date="2014" name="Int. J. Syst. Evol. Microbiol.">
        <title>Description of Galbitalea soli gen. nov., sp. nov., and Frondihabitans sucicola sp. nov.</title>
        <authorList>
            <person name="Kim S.J."/>
            <person name="Lim J.M."/>
            <person name="Ahn J.H."/>
            <person name="Weon H.Y."/>
            <person name="Hamada M."/>
            <person name="Suzuki K."/>
            <person name="Ahn T.Y."/>
            <person name="Kwon S.W."/>
        </authorList>
    </citation>
    <scope>NUCLEOTIDE SEQUENCE [LARGE SCALE GENOMIC DNA]</scope>
    <source>
        <strain evidence="2 3">NBRC 108727</strain>
    </source>
</reference>
<accession>A0A7C9TPQ1</accession>